<dbReference type="Proteomes" id="UP000521943">
    <property type="component" value="Unassembled WGS sequence"/>
</dbReference>
<gene>
    <name evidence="2" type="ORF">DFP72DRAFT_1060442</name>
</gene>
<feature type="compositionally biased region" description="Polar residues" evidence="1">
    <location>
        <begin position="1"/>
        <end position="13"/>
    </location>
</feature>
<feature type="region of interest" description="Disordered" evidence="1">
    <location>
        <begin position="149"/>
        <end position="212"/>
    </location>
</feature>
<proteinExistence type="predicted"/>
<name>A0A8H6IFB2_9AGAR</name>
<evidence type="ECO:0000313" key="3">
    <source>
        <dbReference type="Proteomes" id="UP000521943"/>
    </source>
</evidence>
<evidence type="ECO:0000256" key="1">
    <source>
        <dbReference type="SAM" id="MobiDB-lite"/>
    </source>
</evidence>
<evidence type="ECO:0000313" key="2">
    <source>
        <dbReference type="EMBL" id="KAF6763268.1"/>
    </source>
</evidence>
<reference evidence="2 3" key="1">
    <citation type="submission" date="2020-07" db="EMBL/GenBank/DDBJ databases">
        <title>Comparative genomics of pyrophilous fungi reveals a link between fire events and developmental genes.</title>
        <authorList>
            <consortium name="DOE Joint Genome Institute"/>
            <person name="Steindorff A.S."/>
            <person name="Carver A."/>
            <person name="Calhoun S."/>
            <person name="Stillman K."/>
            <person name="Liu H."/>
            <person name="Lipzen A."/>
            <person name="Pangilinan J."/>
            <person name="Labutti K."/>
            <person name="Bruns T.D."/>
            <person name="Grigoriev I.V."/>
        </authorList>
    </citation>
    <scope>NUCLEOTIDE SEQUENCE [LARGE SCALE GENOMIC DNA]</scope>
    <source>
        <strain evidence="2 3">CBS 144469</strain>
    </source>
</reference>
<feature type="region of interest" description="Disordered" evidence="1">
    <location>
        <begin position="1"/>
        <end position="43"/>
    </location>
</feature>
<keyword evidence="3" id="KW-1185">Reference proteome</keyword>
<comment type="caution">
    <text evidence="2">The sequence shown here is derived from an EMBL/GenBank/DDBJ whole genome shotgun (WGS) entry which is preliminary data.</text>
</comment>
<organism evidence="2 3">
    <name type="scientific">Ephemerocybe angulata</name>
    <dbReference type="NCBI Taxonomy" id="980116"/>
    <lineage>
        <taxon>Eukaryota</taxon>
        <taxon>Fungi</taxon>
        <taxon>Dikarya</taxon>
        <taxon>Basidiomycota</taxon>
        <taxon>Agaricomycotina</taxon>
        <taxon>Agaricomycetes</taxon>
        <taxon>Agaricomycetidae</taxon>
        <taxon>Agaricales</taxon>
        <taxon>Agaricineae</taxon>
        <taxon>Psathyrellaceae</taxon>
        <taxon>Ephemerocybe</taxon>
    </lineage>
</organism>
<protein>
    <submittedName>
        <fullName evidence="2">Uncharacterized protein</fullName>
    </submittedName>
</protein>
<dbReference type="EMBL" id="JACGCI010000006">
    <property type="protein sequence ID" value="KAF6763268.1"/>
    <property type="molecule type" value="Genomic_DNA"/>
</dbReference>
<feature type="compositionally biased region" description="Polar residues" evidence="1">
    <location>
        <begin position="157"/>
        <end position="186"/>
    </location>
</feature>
<sequence>MITEPIPSSQLEATQVVCADEAGVEGTQEPGEEDNAQQPRPVDPLIECQLEINRYLQGEVQREGERYDAYVEKWRRVIQDVSEGGPVDVPVIELLDYKAEMDSYFSEALSEVRRYRANVEEWCRATQGVSAEGGYSGVPVRPSLIRRQPPIPPASMDDTQSYHVSGPGNTHTSQFLAGPNGWTNSHVPPPGFGNMQPPDYEPEDSTGSSFPGINLPGLELFRGARNFTVARLSITSSRGNPSNFDGRMESVVNNGQEGSGAY</sequence>
<dbReference type="AlphaFoldDB" id="A0A8H6IFB2"/>
<accession>A0A8H6IFB2</accession>
<feature type="region of interest" description="Disordered" evidence="1">
    <location>
        <begin position="235"/>
        <end position="262"/>
    </location>
</feature>